<evidence type="ECO:0000313" key="4">
    <source>
        <dbReference type="Proteomes" id="UP000324233"/>
    </source>
</evidence>
<sequence precursor="true">MNWPTVSLAAALVAAAVPASRAEDVPDSTPRPVAATRPQLKEQLERSKHSRPRLPLPPPTADEIAAARNPSRPGPMGGIINNGRMRKLYLPPEVLGGGFQREPDPAMTLSNTFKTKFFWIVSRANNCAYCQGHQEVKLASDGVTEDEIAALDGDWSGFPERDRAAFAFTKKLTFEPDKVADADIDRLRAHYSDLQILEIITAVAGFNAMNRWTGALAIPQEEHRVYLTETSEPFRSLRSMVAPLPSDAPATTPTCAVPRDRGPLEDGDALKAALDRCRHRNPRLPLADEAASRALLPSDWPDSGPAPEWVRLLANFPKGGKAWIAQHFYSQTKGRLSPKLKAEIAYAAARNDRAWYALGHAIRRLQDAGLNDEAIAALGRGGDSMPEPERLVLSFSRKLTVDPALITDADVEGLRKHFSDHEVAEIVYQVTDAAFFDRLTESAGLRLER</sequence>
<feature type="region of interest" description="Disordered" evidence="1">
    <location>
        <begin position="19"/>
        <end position="77"/>
    </location>
</feature>
<organism evidence="3 4">
    <name type="scientific">Aquisphaera giovannonii</name>
    <dbReference type="NCBI Taxonomy" id="406548"/>
    <lineage>
        <taxon>Bacteria</taxon>
        <taxon>Pseudomonadati</taxon>
        <taxon>Planctomycetota</taxon>
        <taxon>Planctomycetia</taxon>
        <taxon>Isosphaerales</taxon>
        <taxon>Isosphaeraceae</taxon>
        <taxon>Aquisphaera</taxon>
    </lineage>
</organism>
<dbReference type="Gene3D" id="1.20.1290.10">
    <property type="entry name" value="AhpD-like"/>
    <property type="match status" value="2"/>
</dbReference>
<gene>
    <name evidence="3" type="ORF">OJF2_54800</name>
</gene>
<protein>
    <submittedName>
        <fullName evidence="3">Carboxymuconolactone decarboxylase family protein</fullName>
    </submittedName>
</protein>
<name>A0A5B9W9X7_9BACT</name>
<dbReference type="PANTHER" id="PTHR35446">
    <property type="entry name" value="SI:CH211-175M2.5"/>
    <property type="match status" value="1"/>
</dbReference>
<dbReference type="RefSeq" id="WP_148596525.1">
    <property type="nucleotide sequence ID" value="NZ_CP042997.1"/>
</dbReference>
<proteinExistence type="predicted"/>
<feature type="chain" id="PRO_5022663046" evidence="2">
    <location>
        <begin position="23"/>
        <end position="449"/>
    </location>
</feature>
<evidence type="ECO:0000313" key="3">
    <source>
        <dbReference type="EMBL" id="QEH36895.1"/>
    </source>
</evidence>
<dbReference type="SUPFAM" id="SSF69118">
    <property type="entry name" value="AhpD-like"/>
    <property type="match status" value="2"/>
</dbReference>
<keyword evidence="4" id="KW-1185">Reference proteome</keyword>
<dbReference type="AlphaFoldDB" id="A0A5B9W9X7"/>
<keyword evidence="2" id="KW-0732">Signal</keyword>
<evidence type="ECO:0000256" key="2">
    <source>
        <dbReference type="SAM" id="SignalP"/>
    </source>
</evidence>
<accession>A0A5B9W9X7</accession>
<dbReference type="OrthoDB" id="248684at2"/>
<dbReference type="Proteomes" id="UP000324233">
    <property type="component" value="Chromosome"/>
</dbReference>
<dbReference type="PANTHER" id="PTHR35446:SF2">
    <property type="entry name" value="CARBOXYMUCONOLACTONE DECARBOXYLASE-LIKE DOMAIN-CONTAINING PROTEIN"/>
    <property type="match status" value="1"/>
</dbReference>
<dbReference type="EMBL" id="CP042997">
    <property type="protein sequence ID" value="QEH36895.1"/>
    <property type="molecule type" value="Genomic_DNA"/>
</dbReference>
<dbReference type="KEGG" id="agv:OJF2_54800"/>
<reference evidence="3 4" key="1">
    <citation type="submission" date="2019-08" db="EMBL/GenBank/DDBJ databases">
        <title>Deep-cultivation of Planctomycetes and their phenomic and genomic characterization uncovers novel biology.</title>
        <authorList>
            <person name="Wiegand S."/>
            <person name="Jogler M."/>
            <person name="Boedeker C."/>
            <person name="Pinto D."/>
            <person name="Vollmers J."/>
            <person name="Rivas-Marin E."/>
            <person name="Kohn T."/>
            <person name="Peeters S.H."/>
            <person name="Heuer A."/>
            <person name="Rast P."/>
            <person name="Oberbeckmann S."/>
            <person name="Bunk B."/>
            <person name="Jeske O."/>
            <person name="Meyerdierks A."/>
            <person name="Storesund J.E."/>
            <person name="Kallscheuer N."/>
            <person name="Luecker S."/>
            <person name="Lage O.M."/>
            <person name="Pohl T."/>
            <person name="Merkel B.J."/>
            <person name="Hornburger P."/>
            <person name="Mueller R.-W."/>
            <person name="Bruemmer F."/>
            <person name="Labrenz M."/>
            <person name="Spormann A.M."/>
            <person name="Op den Camp H."/>
            <person name="Overmann J."/>
            <person name="Amann R."/>
            <person name="Jetten M.S.M."/>
            <person name="Mascher T."/>
            <person name="Medema M.H."/>
            <person name="Devos D.P."/>
            <person name="Kaster A.-K."/>
            <person name="Ovreas L."/>
            <person name="Rohde M."/>
            <person name="Galperin M.Y."/>
            <person name="Jogler C."/>
        </authorList>
    </citation>
    <scope>NUCLEOTIDE SEQUENCE [LARGE SCALE GENOMIC DNA]</scope>
    <source>
        <strain evidence="3 4">OJF2</strain>
    </source>
</reference>
<dbReference type="InterPro" id="IPR029032">
    <property type="entry name" value="AhpD-like"/>
</dbReference>
<evidence type="ECO:0000256" key="1">
    <source>
        <dbReference type="SAM" id="MobiDB-lite"/>
    </source>
</evidence>
<feature type="signal peptide" evidence="2">
    <location>
        <begin position="1"/>
        <end position="22"/>
    </location>
</feature>